<feature type="transmembrane region" description="Helical" evidence="7">
    <location>
        <begin position="192"/>
        <end position="212"/>
    </location>
</feature>
<dbReference type="Proteomes" id="UP000619376">
    <property type="component" value="Unassembled WGS sequence"/>
</dbReference>
<keyword evidence="5 7" id="KW-1133">Transmembrane helix</keyword>
<name>A0A7W8KDX1_9DEIO</name>
<keyword evidence="2 7" id="KW-0813">Transport</keyword>
<feature type="transmembrane region" description="Helical" evidence="7">
    <location>
        <begin position="128"/>
        <end position="147"/>
    </location>
</feature>
<keyword evidence="6 7" id="KW-0472">Membrane</keyword>
<reference evidence="9" key="1">
    <citation type="journal article" date="2014" name="Int. J. Syst. Evol. Microbiol.">
        <title>Complete genome of a new Firmicutes species belonging to the dominant human colonic microbiota ('Ruminococcus bicirculans') reveals two chromosomes and a selective capacity to utilize plant glucans.</title>
        <authorList>
            <consortium name="NISC Comparative Sequencing Program"/>
            <person name="Wegmann U."/>
            <person name="Louis P."/>
            <person name="Goesmann A."/>
            <person name="Henrissat B."/>
            <person name="Duncan S.H."/>
            <person name="Flint H.J."/>
        </authorList>
    </citation>
    <scope>NUCLEOTIDE SEQUENCE</scope>
    <source>
        <strain evidence="9">CGMCC 1.18437</strain>
    </source>
</reference>
<comment type="caution">
    <text evidence="10">The sequence shown here is derived from an EMBL/GenBank/DDBJ whole genome shotgun (WGS) entry which is preliminary data.</text>
</comment>
<dbReference type="Pfam" id="PF00528">
    <property type="entry name" value="BPD_transp_1"/>
    <property type="match status" value="1"/>
</dbReference>
<feature type="transmembrane region" description="Helical" evidence="7">
    <location>
        <begin position="232"/>
        <end position="253"/>
    </location>
</feature>
<sequence>MEVPRTTPELVAEPVPRAAPAAAHRPWRPQSSGLRWLMLGPALLVILATVIYPLVTSFITSFRDWRLINSPTPGPYVGVSNYTRAFTDAGFLNSLGVSGLYTLISVTLTLLTGLAIALILAKPTPLNVFARTLLIFPFAVAPILKGYSWRFMLNPEYGVYAKMIGEVFPPLKGYVWLGHEFSALVSIAMSEIWGWAPLFALMFIGALGAIPAETTEAAKMDGATSFQIFRRITLPLLAPVIYIVALLKIISAFKMFDQVAIMTGGGPGDSTQTLYYFVYQVAFRNLDLGYASAVSYLLVAIMAVIATFYVRTLMRGD</sequence>
<evidence type="ECO:0000313" key="11">
    <source>
        <dbReference type="Proteomes" id="UP000539473"/>
    </source>
</evidence>
<dbReference type="InterPro" id="IPR035906">
    <property type="entry name" value="MetI-like_sf"/>
</dbReference>
<organism evidence="10 11">
    <name type="scientific">Deinococcus metalli</name>
    <dbReference type="NCBI Taxonomy" id="1141878"/>
    <lineage>
        <taxon>Bacteria</taxon>
        <taxon>Thermotogati</taxon>
        <taxon>Deinococcota</taxon>
        <taxon>Deinococci</taxon>
        <taxon>Deinococcales</taxon>
        <taxon>Deinococcaceae</taxon>
        <taxon>Deinococcus</taxon>
    </lineage>
</organism>
<evidence type="ECO:0000256" key="4">
    <source>
        <dbReference type="ARBA" id="ARBA00022692"/>
    </source>
</evidence>
<evidence type="ECO:0000313" key="9">
    <source>
        <dbReference type="EMBL" id="GHF44313.1"/>
    </source>
</evidence>
<dbReference type="Proteomes" id="UP000539473">
    <property type="component" value="Unassembled WGS sequence"/>
</dbReference>
<dbReference type="Gene3D" id="1.10.3720.10">
    <property type="entry name" value="MetI-like"/>
    <property type="match status" value="1"/>
</dbReference>
<reference evidence="9" key="4">
    <citation type="submission" date="2024-05" db="EMBL/GenBank/DDBJ databases">
        <authorList>
            <person name="Sun Q."/>
            <person name="Zhou Y."/>
        </authorList>
    </citation>
    <scope>NUCLEOTIDE SEQUENCE</scope>
    <source>
        <strain evidence="9">CGMCC 1.18437</strain>
    </source>
</reference>
<dbReference type="PROSITE" id="PS50928">
    <property type="entry name" value="ABC_TM1"/>
    <property type="match status" value="1"/>
</dbReference>
<dbReference type="EMBL" id="JACHFK010000004">
    <property type="protein sequence ID" value="MBB5376405.1"/>
    <property type="molecule type" value="Genomic_DNA"/>
</dbReference>
<keyword evidence="12" id="KW-1185">Reference proteome</keyword>
<dbReference type="EMBL" id="BNAJ01000004">
    <property type="protein sequence ID" value="GHF44313.1"/>
    <property type="molecule type" value="Genomic_DNA"/>
</dbReference>
<keyword evidence="3" id="KW-1003">Cell membrane</keyword>
<dbReference type="GO" id="GO:0005886">
    <property type="term" value="C:plasma membrane"/>
    <property type="evidence" value="ECO:0007669"/>
    <property type="project" value="UniProtKB-SubCell"/>
</dbReference>
<reference evidence="10 11" key="3">
    <citation type="submission" date="2020-08" db="EMBL/GenBank/DDBJ databases">
        <title>Genomic Encyclopedia of Type Strains, Phase IV (KMG-IV): sequencing the most valuable type-strain genomes for metagenomic binning, comparative biology and taxonomic classification.</title>
        <authorList>
            <person name="Goeker M."/>
        </authorList>
    </citation>
    <scope>NUCLEOTIDE SEQUENCE [LARGE SCALE GENOMIC DNA]</scope>
    <source>
        <strain evidence="10 11">DSM 27521</strain>
    </source>
</reference>
<evidence type="ECO:0000313" key="12">
    <source>
        <dbReference type="Proteomes" id="UP000619376"/>
    </source>
</evidence>
<dbReference type="GO" id="GO:0055085">
    <property type="term" value="P:transmembrane transport"/>
    <property type="evidence" value="ECO:0007669"/>
    <property type="project" value="InterPro"/>
</dbReference>
<evidence type="ECO:0000256" key="3">
    <source>
        <dbReference type="ARBA" id="ARBA00022475"/>
    </source>
</evidence>
<feature type="transmembrane region" description="Helical" evidence="7">
    <location>
        <begin position="34"/>
        <end position="55"/>
    </location>
</feature>
<dbReference type="InterPro" id="IPR000515">
    <property type="entry name" value="MetI-like"/>
</dbReference>
<evidence type="ECO:0000256" key="6">
    <source>
        <dbReference type="ARBA" id="ARBA00023136"/>
    </source>
</evidence>
<accession>A0A7W8KDX1</accession>
<evidence type="ECO:0000256" key="5">
    <source>
        <dbReference type="ARBA" id="ARBA00022989"/>
    </source>
</evidence>
<reference evidence="12" key="2">
    <citation type="journal article" date="2019" name="Int. J. Syst. Evol. Microbiol.">
        <title>The Global Catalogue of Microorganisms (GCM) 10K type strain sequencing project: providing services to taxonomists for standard genome sequencing and annotation.</title>
        <authorList>
            <consortium name="The Broad Institute Genomics Platform"/>
            <consortium name="The Broad Institute Genome Sequencing Center for Infectious Disease"/>
            <person name="Wu L."/>
            <person name="Ma J."/>
        </authorList>
    </citation>
    <scope>NUCLEOTIDE SEQUENCE [LARGE SCALE GENOMIC DNA]</scope>
    <source>
        <strain evidence="12">CGMCC 1.18437</strain>
    </source>
</reference>
<comment type="similarity">
    <text evidence="7">Belongs to the binding-protein-dependent transport system permease family.</text>
</comment>
<gene>
    <name evidence="9" type="ORF">GCM10017781_21000</name>
    <name evidence="10" type="ORF">HNQ07_001869</name>
</gene>
<feature type="transmembrane region" description="Helical" evidence="7">
    <location>
        <begin position="100"/>
        <end position="121"/>
    </location>
</feature>
<evidence type="ECO:0000256" key="7">
    <source>
        <dbReference type="RuleBase" id="RU363032"/>
    </source>
</evidence>
<protein>
    <submittedName>
        <fullName evidence="10">Multiple sugar transport system permease protein</fullName>
    </submittedName>
    <submittedName>
        <fullName evidence="9">Sugar ABC transporter permease</fullName>
    </submittedName>
</protein>
<evidence type="ECO:0000259" key="8">
    <source>
        <dbReference type="PROSITE" id="PS50928"/>
    </source>
</evidence>
<dbReference type="RefSeq" id="WP_184111001.1">
    <property type="nucleotide sequence ID" value="NZ_BNAJ01000004.1"/>
</dbReference>
<comment type="subcellular location">
    <subcellularLocation>
        <location evidence="1 7">Cell membrane</location>
        <topology evidence="1 7">Multi-pass membrane protein</topology>
    </subcellularLocation>
</comment>
<dbReference type="SUPFAM" id="SSF161098">
    <property type="entry name" value="MetI-like"/>
    <property type="match status" value="1"/>
</dbReference>
<keyword evidence="4 7" id="KW-0812">Transmembrane</keyword>
<proteinExistence type="inferred from homology"/>
<evidence type="ECO:0000313" key="10">
    <source>
        <dbReference type="EMBL" id="MBB5376405.1"/>
    </source>
</evidence>
<keyword evidence="10" id="KW-0762">Sugar transport</keyword>
<evidence type="ECO:0000256" key="1">
    <source>
        <dbReference type="ARBA" id="ARBA00004651"/>
    </source>
</evidence>
<feature type="domain" description="ABC transmembrane type-1" evidence="8">
    <location>
        <begin position="95"/>
        <end position="309"/>
    </location>
</feature>
<evidence type="ECO:0000256" key="2">
    <source>
        <dbReference type="ARBA" id="ARBA00022448"/>
    </source>
</evidence>
<dbReference type="CDD" id="cd06261">
    <property type="entry name" value="TM_PBP2"/>
    <property type="match status" value="1"/>
</dbReference>
<dbReference type="PANTHER" id="PTHR43005:SF1">
    <property type="entry name" value="SPERMIDINE_PUTRESCINE TRANSPORT SYSTEM PERMEASE PROTEIN"/>
    <property type="match status" value="1"/>
</dbReference>
<dbReference type="AlphaFoldDB" id="A0A7W8KDX1"/>
<feature type="transmembrane region" description="Helical" evidence="7">
    <location>
        <begin position="288"/>
        <end position="310"/>
    </location>
</feature>
<dbReference type="PANTHER" id="PTHR43005">
    <property type="entry name" value="BLR7065 PROTEIN"/>
    <property type="match status" value="1"/>
</dbReference>